<feature type="transmembrane region" description="Helical" evidence="8">
    <location>
        <begin position="41"/>
        <end position="62"/>
    </location>
</feature>
<evidence type="ECO:0000313" key="9">
    <source>
        <dbReference type="EnsemblMetazoa" id="MESCA006610-PA"/>
    </source>
</evidence>
<evidence type="ECO:0008006" key="11">
    <source>
        <dbReference type="Google" id="ProtNLM"/>
    </source>
</evidence>
<evidence type="ECO:0000256" key="2">
    <source>
        <dbReference type="ARBA" id="ARBA00022475"/>
    </source>
</evidence>
<dbReference type="GO" id="GO:0050909">
    <property type="term" value="P:sensory perception of taste"/>
    <property type="evidence" value="ECO:0007669"/>
    <property type="project" value="InterPro"/>
</dbReference>
<dbReference type="GO" id="GO:0005886">
    <property type="term" value="C:plasma membrane"/>
    <property type="evidence" value="ECO:0007669"/>
    <property type="project" value="UniProtKB-SubCell"/>
</dbReference>
<dbReference type="GO" id="GO:0030425">
    <property type="term" value="C:dendrite"/>
    <property type="evidence" value="ECO:0007669"/>
    <property type="project" value="TreeGrafter"/>
</dbReference>
<protein>
    <recommendedName>
        <fullName evidence="11">Gustatory receptor</fullName>
    </recommendedName>
</protein>
<reference evidence="10" key="1">
    <citation type="submission" date="2013-02" db="EMBL/GenBank/DDBJ databases">
        <authorList>
            <person name="Hughes D."/>
        </authorList>
    </citation>
    <scope>NUCLEOTIDE SEQUENCE</scope>
    <source>
        <strain>Durham</strain>
        <strain evidence="10">NC isolate 2 -- Noor lab</strain>
    </source>
</reference>
<sequence length="194" mass="22382">MNMILQNRFGITYNELCSITNGYGIICGIQNVAESYYGIPILILFALNFTYIIIELFLFWYASFERPKGQDRPFHRVAVTARIFYNIVQMISISELCQRIAHENRKIGDNLFKILDSKILKNVEEKSLDLLLQVDSRKMEFSAGGVFKINRSLMFTISGAATTYLIILVQFRLANLNQESIMKSLNCTKLPHRH</sequence>
<keyword evidence="4 8" id="KW-1133">Transmembrane helix</keyword>
<dbReference type="GO" id="GO:0043025">
    <property type="term" value="C:neuronal cell body"/>
    <property type="evidence" value="ECO:0007669"/>
    <property type="project" value="TreeGrafter"/>
</dbReference>
<comment type="subcellular location">
    <subcellularLocation>
        <location evidence="1">Cell membrane</location>
        <topology evidence="1">Multi-pass membrane protein</topology>
    </subcellularLocation>
</comment>
<name>T1GSF5_MEGSC</name>
<dbReference type="GO" id="GO:0007165">
    <property type="term" value="P:signal transduction"/>
    <property type="evidence" value="ECO:0007669"/>
    <property type="project" value="UniProtKB-KW"/>
</dbReference>
<organism evidence="9 10">
    <name type="scientific">Megaselia scalaris</name>
    <name type="common">Humpbacked fly</name>
    <name type="synonym">Phora scalaris</name>
    <dbReference type="NCBI Taxonomy" id="36166"/>
    <lineage>
        <taxon>Eukaryota</taxon>
        <taxon>Metazoa</taxon>
        <taxon>Ecdysozoa</taxon>
        <taxon>Arthropoda</taxon>
        <taxon>Hexapoda</taxon>
        <taxon>Insecta</taxon>
        <taxon>Pterygota</taxon>
        <taxon>Neoptera</taxon>
        <taxon>Endopterygota</taxon>
        <taxon>Diptera</taxon>
        <taxon>Brachycera</taxon>
        <taxon>Muscomorpha</taxon>
        <taxon>Platypezoidea</taxon>
        <taxon>Phoridae</taxon>
        <taxon>Megaseliini</taxon>
        <taxon>Megaselia</taxon>
    </lineage>
</organism>
<evidence type="ECO:0000256" key="7">
    <source>
        <dbReference type="ARBA" id="ARBA00023224"/>
    </source>
</evidence>
<evidence type="ECO:0000256" key="3">
    <source>
        <dbReference type="ARBA" id="ARBA00022692"/>
    </source>
</evidence>
<evidence type="ECO:0000256" key="1">
    <source>
        <dbReference type="ARBA" id="ARBA00004651"/>
    </source>
</evidence>
<dbReference type="STRING" id="36166.T1GSF5"/>
<evidence type="ECO:0000256" key="8">
    <source>
        <dbReference type="SAM" id="Phobius"/>
    </source>
</evidence>
<dbReference type="PANTHER" id="PTHR21143:SF104">
    <property type="entry name" value="GUSTATORY RECEPTOR 8A-RELATED"/>
    <property type="match status" value="1"/>
</dbReference>
<keyword evidence="7" id="KW-0807">Transducer</keyword>
<accession>T1GSF5</accession>
<dbReference type="AlphaFoldDB" id="T1GSF5"/>
<keyword evidence="2" id="KW-1003">Cell membrane</keyword>
<feature type="transmembrane region" description="Helical" evidence="8">
    <location>
        <begin position="153"/>
        <end position="173"/>
    </location>
</feature>
<keyword evidence="10" id="KW-1185">Reference proteome</keyword>
<dbReference type="GO" id="GO:0007635">
    <property type="term" value="P:chemosensory behavior"/>
    <property type="evidence" value="ECO:0007669"/>
    <property type="project" value="TreeGrafter"/>
</dbReference>
<keyword evidence="6" id="KW-0675">Receptor</keyword>
<evidence type="ECO:0000256" key="5">
    <source>
        <dbReference type="ARBA" id="ARBA00023136"/>
    </source>
</evidence>
<dbReference type="GO" id="GO:0008049">
    <property type="term" value="P:male courtship behavior"/>
    <property type="evidence" value="ECO:0007669"/>
    <property type="project" value="TreeGrafter"/>
</dbReference>
<dbReference type="HOGENOM" id="CLU_1403931_0_0_1"/>
<reference evidence="9" key="2">
    <citation type="submission" date="2015-06" db="UniProtKB">
        <authorList>
            <consortium name="EnsemblMetazoa"/>
        </authorList>
    </citation>
    <scope>IDENTIFICATION</scope>
</reference>
<dbReference type="EMBL" id="CAQQ02044163">
    <property type="status" value="NOT_ANNOTATED_CDS"/>
    <property type="molecule type" value="Genomic_DNA"/>
</dbReference>
<evidence type="ECO:0000256" key="4">
    <source>
        <dbReference type="ARBA" id="ARBA00022989"/>
    </source>
</evidence>
<dbReference type="PANTHER" id="PTHR21143">
    <property type="entry name" value="INVERTEBRATE GUSTATORY RECEPTOR"/>
    <property type="match status" value="1"/>
</dbReference>
<dbReference type="Proteomes" id="UP000015102">
    <property type="component" value="Unassembled WGS sequence"/>
</dbReference>
<keyword evidence="3 8" id="KW-0812">Transmembrane</keyword>
<dbReference type="InterPro" id="IPR013604">
    <property type="entry name" value="7TM_chemorcpt"/>
</dbReference>
<dbReference type="Pfam" id="PF08395">
    <property type="entry name" value="7tm_7"/>
    <property type="match status" value="1"/>
</dbReference>
<evidence type="ECO:0000256" key="6">
    <source>
        <dbReference type="ARBA" id="ARBA00023170"/>
    </source>
</evidence>
<keyword evidence="5 8" id="KW-0472">Membrane</keyword>
<evidence type="ECO:0000313" key="10">
    <source>
        <dbReference type="Proteomes" id="UP000015102"/>
    </source>
</evidence>
<dbReference type="EnsemblMetazoa" id="MESCA006610-RA">
    <property type="protein sequence ID" value="MESCA006610-PA"/>
    <property type="gene ID" value="MESCA006610"/>
</dbReference>
<dbReference type="GO" id="GO:0030424">
    <property type="term" value="C:axon"/>
    <property type="evidence" value="ECO:0007669"/>
    <property type="project" value="TreeGrafter"/>
</dbReference>
<proteinExistence type="predicted"/>